<dbReference type="GO" id="GO:0003676">
    <property type="term" value="F:nucleic acid binding"/>
    <property type="evidence" value="ECO:0007669"/>
    <property type="project" value="InterPro"/>
</dbReference>
<evidence type="ECO:0000313" key="3">
    <source>
        <dbReference type="Proteomes" id="UP000499080"/>
    </source>
</evidence>
<name>A0A4Y2F6S3_ARAVE</name>
<organism evidence="2 3">
    <name type="scientific">Araneus ventricosus</name>
    <name type="common">Orbweaver spider</name>
    <name type="synonym">Epeira ventricosa</name>
    <dbReference type="NCBI Taxonomy" id="182803"/>
    <lineage>
        <taxon>Eukaryota</taxon>
        <taxon>Metazoa</taxon>
        <taxon>Ecdysozoa</taxon>
        <taxon>Arthropoda</taxon>
        <taxon>Chelicerata</taxon>
        <taxon>Arachnida</taxon>
        <taxon>Araneae</taxon>
        <taxon>Araneomorphae</taxon>
        <taxon>Entelegynae</taxon>
        <taxon>Araneoidea</taxon>
        <taxon>Araneidae</taxon>
        <taxon>Araneus</taxon>
    </lineage>
</organism>
<evidence type="ECO:0000313" key="2">
    <source>
        <dbReference type="EMBL" id="GBM35875.1"/>
    </source>
</evidence>
<dbReference type="EMBL" id="BGPR01000795">
    <property type="protein sequence ID" value="GBM35875.1"/>
    <property type="molecule type" value="Genomic_DNA"/>
</dbReference>
<keyword evidence="1" id="KW-0472">Membrane</keyword>
<keyword evidence="3" id="KW-1185">Reference proteome</keyword>
<dbReference type="AlphaFoldDB" id="A0A4Y2F6S3"/>
<proteinExistence type="predicted"/>
<feature type="transmembrane region" description="Helical" evidence="1">
    <location>
        <begin position="55"/>
        <end position="72"/>
    </location>
</feature>
<gene>
    <name evidence="2" type="ORF">AVEN_134680_1</name>
</gene>
<dbReference type="OrthoDB" id="6437518at2759"/>
<dbReference type="InterPro" id="IPR036397">
    <property type="entry name" value="RNaseH_sf"/>
</dbReference>
<protein>
    <recommendedName>
        <fullName evidence="4">Transposable element Tc1 transposase</fullName>
    </recommendedName>
</protein>
<evidence type="ECO:0000256" key="1">
    <source>
        <dbReference type="SAM" id="Phobius"/>
    </source>
</evidence>
<keyword evidence="1" id="KW-1133">Transmembrane helix</keyword>
<comment type="caution">
    <text evidence="2">The sequence shown here is derived from an EMBL/GenBank/DDBJ whole genome shotgun (WGS) entry which is preliminary data.</text>
</comment>
<sequence>MVDKDISFWESLIFVDESKFNIFGSDGQITVWRKPNEELNPKNLLPTINNGGGGIMIWGCFAASGMGNLVFIENNMDKYKNINILKENLENICPKTWNLKHIQVVSR</sequence>
<reference evidence="2 3" key="1">
    <citation type="journal article" date="2019" name="Sci. Rep.">
        <title>Orb-weaving spider Araneus ventricosus genome elucidates the spidroin gene catalogue.</title>
        <authorList>
            <person name="Kono N."/>
            <person name="Nakamura H."/>
            <person name="Ohtoshi R."/>
            <person name="Moran D.A.P."/>
            <person name="Shinohara A."/>
            <person name="Yoshida Y."/>
            <person name="Fujiwara M."/>
            <person name="Mori M."/>
            <person name="Tomita M."/>
            <person name="Arakawa K."/>
        </authorList>
    </citation>
    <scope>NUCLEOTIDE SEQUENCE [LARGE SCALE GENOMIC DNA]</scope>
</reference>
<keyword evidence="1" id="KW-0812">Transmembrane</keyword>
<dbReference type="Gene3D" id="3.30.420.10">
    <property type="entry name" value="Ribonuclease H-like superfamily/Ribonuclease H"/>
    <property type="match status" value="1"/>
</dbReference>
<dbReference type="Proteomes" id="UP000499080">
    <property type="component" value="Unassembled WGS sequence"/>
</dbReference>
<evidence type="ECO:0008006" key="4">
    <source>
        <dbReference type="Google" id="ProtNLM"/>
    </source>
</evidence>
<accession>A0A4Y2F6S3</accession>